<keyword evidence="1" id="KW-0175">Coiled coil</keyword>
<keyword evidence="3" id="KW-1185">Reference proteome</keyword>
<reference evidence="2" key="1">
    <citation type="submission" date="2020-01" db="EMBL/GenBank/DDBJ databases">
        <authorList>
            <person name="Mishra B."/>
        </authorList>
    </citation>
    <scope>NUCLEOTIDE SEQUENCE [LARGE SCALE GENOMIC DNA]</scope>
</reference>
<dbReference type="AlphaFoldDB" id="A0A6D2HM43"/>
<accession>A0A6D2HM43</accession>
<evidence type="ECO:0000313" key="2">
    <source>
        <dbReference type="EMBL" id="CAA7016835.1"/>
    </source>
</evidence>
<feature type="coiled-coil region" evidence="1">
    <location>
        <begin position="152"/>
        <end position="196"/>
    </location>
</feature>
<name>A0A6D2HM43_9BRAS</name>
<organism evidence="2 3">
    <name type="scientific">Microthlaspi erraticum</name>
    <dbReference type="NCBI Taxonomy" id="1685480"/>
    <lineage>
        <taxon>Eukaryota</taxon>
        <taxon>Viridiplantae</taxon>
        <taxon>Streptophyta</taxon>
        <taxon>Embryophyta</taxon>
        <taxon>Tracheophyta</taxon>
        <taxon>Spermatophyta</taxon>
        <taxon>Magnoliopsida</taxon>
        <taxon>eudicotyledons</taxon>
        <taxon>Gunneridae</taxon>
        <taxon>Pentapetalae</taxon>
        <taxon>rosids</taxon>
        <taxon>malvids</taxon>
        <taxon>Brassicales</taxon>
        <taxon>Brassicaceae</taxon>
        <taxon>Coluteocarpeae</taxon>
        <taxon>Microthlaspi</taxon>
    </lineage>
</organism>
<evidence type="ECO:0000256" key="1">
    <source>
        <dbReference type="SAM" id="Coils"/>
    </source>
</evidence>
<dbReference type="EMBL" id="CACVBM020000255">
    <property type="protein sequence ID" value="CAA7016835.1"/>
    <property type="molecule type" value="Genomic_DNA"/>
</dbReference>
<gene>
    <name evidence="2" type="ORF">MERR_LOCUS4070</name>
</gene>
<evidence type="ECO:0000313" key="3">
    <source>
        <dbReference type="Proteomes" id="UP000467841"/>
    </source>
</evidence>
<protein>
    <submittedName>
        <fullName evidence="2">Uncharacterized protein</fullName>
    </submittedName>
</protein>
<comment type="caution">
    <text evidence="2">The sequence shown here is derived from an EMBL/GenBank/DDBJ whole genome shotgun (WGS) entry which is preliminary data.</text>
</comment>
<proteinExistence type="predicted"/>
<dbReference type="Proteomes" id="UP000467841">
    <property type="component" value="Unassembled WGS sequence"/>
</dbReference>
<sequence>MRSDSCELGDLPQSLGSLGGVTSGDFSSRTVMASTGQGGMSILESGGDGVMGSAGIDSDAVSFKWKGGAPLMDNGDFSGEMVWGCKPKPCWGVPRGELEFKGAFDEASNNLIRAGGKFAALIQLYDGALKGARSGVDQIKADLFDNFDGDAAVRFREEKIAFEKKIEALKGEVAKVSGLEVENNQLRDKITQLEDKACRDMENSIAEMARLRKSRKKWAELTAAQVYESMHNWYTPRLDRIGRYVSQRDAVEKAVIRIQVDEALLSYVRKIKGVEQDFDAVEKMLAARLRESKAAGTWSRMTKLKLMTMLRPKVRSRFHLAEFCFDSAWIVPRNFDQYGSIYRTFRPTLAELAFPGSPSRHQSK</sequence>